<evidence type="ECO:0000313" key="1">
    <source>
        <dbReference type="EMBL" id="KAJ3807615.1"/>
    </source>
</evidence>
<comment type="caution">
    <text evidence="1">The sequence shown here is derived from an EMBL/GenBank/DDBJ whole genome shotgun (WGS) entry which is preliminary data.</text>
</comment>
<keyword evidence="2" id="KW-1185">Reference proteome</keyword>
<accession>A0ACC1TT03</accession>
<gene>
    <name evidence="1" type="ORF">F5876DRAFT_79551</name>
</gene>
<dbReference type="Proteomes" id="UP001163835">
    <property type="component" value="Unassembled WGS sequence"/>
</dbReference>
<evidence type="ECO:0000313" key="2">
    <source>
        <dbReference type="Proteomes" id="UP001163835"/>
    </source>
</evidence>
<name>A0ACC1TT03_9AGAR</name>
<dbReference type="EMBL" id="MU795290">
    <property type="protein sequence ID" value="KAJ3807615.1"/>
    <property type="molecule type" value="Genomic_DNA"/>
</dbReference>
<protein>
    <submittedName>
        <fullName evidence="1">Uncharacterized protein</fullName>
    </submittedName>
</protein>
<sequence>MNQRSEGTEYDPFTRKRYLRRQWKLFKPHLQRSDSLPDFSLIPNAHPLFTCKNCNFSNAIVDLCLWCPLASAEAETDDSDIQFRRRRVSAPAFMLCWQLPRPRPSNRTLRLTAPIATARTLHKSSDSSYPTNSEMKISVANDTSLSYSFGPPLPVEEYVNIDVSVLPRRDGIVASLGCGVVTATVRPEAQASFAASPLIPSREVDPGVSCYQTQSGGTSGEVGVHVEQSSSSNHSAAKFIRANPHVDMSPKPPLRRKKSHLILHMSTPPSQSKNTLTVPPGRQRPHSQPAVSFSTAFTSQSVLLPITDLNHHMRAQPRAQADLHQLQLGHPNRPYYTALRKNMSPPSMPLHFASPSPQSAVRPLSSPSLSLSRTSSLAFQPPYPASFSDDSHEFSIAEFSQFTQLGTTTSTPFRPFGVVPSSPFVHAPSRRSSSARSGFRLPSIKGKFRRNSETAFSKSDEMKIRLALARKVGGETGVGGDEGYVYRSGGMTNVKMHLRRLSRGLKDFVLLNQRS</sequence>
<reference evidence="1" key="1">
    <citation type="submission" date="2022-09" db="EMBL/GenBank/DDBJ databases">
        <title>A Global Phylogenomic Analysis of the Shiitake Genus Lentinula.</title>
        <authorList>
            <consortium name="DOE Joint Genome Institute"/>
            <person name="Sierra-Patev S."/>
            <person name="Min B."/>
            <person name="Naranjo-Ortiz M."/>
            <person name="Looney B."/>
            <person name="Konkel Z."/>
            <person name="Slot J.C."/>
            <person name="Sakamoto Y."/>
            <person name="Steenwyk J.L."/>
            <person name="Rokas A."/>
            <person name="Carro J."/>
            <person name="Camarero S."/>
            <person name="Ferreira P."/>
            <person name="Molpeceres G."/>
            <person name="Ruiz-Duenas F.J."/>
            <person name="Serrano A."/>
            <person name="Henrissat B."/>
            <person name="Drula E."/>
            <person name="Hughes K.W."/>
            <person name="Mata J.L."/>
            <person name="Ishikawa N.K."/>
            <person name="Vargas-Isla R."/>
            <person name="Ushijima S."/>
            <person name="Smith C.A."/>
            <person name="Ahrendt S."/>
            <person name="Andreopoulos W."/>
            <person name="He G."/>
            <person name="Labutti K."/>
            <person name="Lipzen A."/>
            <person name="Ng V."/>
            <person name="Riley R."/>
            <person name="Sandor L."/>
            <person name="Barry K."/>
            <person name="Martinez A.T."/>
            <person name="Xiao Y."/>
            <person name="Gibbons J.G."/>
            <person name="Terashima K."/>
            <person name="Grigoriev I.V."/>
            <person name="Hibbett D.S."/>
        </authorList>
    </citation>
    <scope>NUCLEOTIDE SEQUENCE</scope>
    <source>
        <strain evidence="1">TMI1499</strain>
    </source>
</reference>
<organism evidence="1 2">
    <name type="scientific">Lentinula aff. lateritia</name>
    <dbReference type="NCBI Taxonomy" id="2804960"/>
    <lineage>
        <taxon>Eukaryota</taxon>
        <taxon>Fungi</taxon>
        <taxon>Dikarya</taxon>
        <taxon>Basidiomycota</taxon>
        <taxon>Agaricomycotina</taxon>
        <taxon>Agaricomycetes</taxon>
        <taxon>Agaricomycetidae</taxon>
        <taxon>Agaricales</taxon>
        <taxon>Marasmiineae</taxon>
        <taxon>Omphalotaceae</taxon>
        <taxon>Lentinula</taxon>
    </lineage>
</organism>
<proteinExistence type="predicted"/>